<protein>
    <submittedName>
        <fullName evidence="3">Uncharacterized protein</fullName>
    </submittedName>
</protein>
<dbReference type="VEuPathDB" id="TriTrypDB:ECC02_003187"/>
<feature type="region of interest" description="Disordered" evidence="2">
    <location>
        <begin position="1176"/>
        <end position="1232"/>
    </location>
</feature>
<feature type="region of interest" description="Disordered" evidence="2">
    <location>
        <begin position="615"/>
        <end position="639"/>
    </location>
</feature>
<feature type="region of interest" description="Disordered" evidence="2">
    <location>
        <begin position="232"/>
        <end position="253"/>
    </location>
</feature>
<accession>A0A2V2X9D1</accession>
<evidence type="ECO:0000313" key="4">
    <source>
        <dbReference type="Proteomes" id="UP000246078"/>
    </source>
</evidence>
<dbReference type="VEuPathDB" id="TriTrypDB:C3747_18g357"/>
<dbReference type="VEuPathDB" id="TriTrypDB:TCDM_05368"/>
<feature type="region of interest" description="Disordered" evidence="2">
    <location>
        <begin position="569"/>
        <end position="598"/>
    </location>
</feature>
<name>A0A2V2X9D1_TRYCR</name>
<feature type="compositionally biased region" description="Basic and acidic residues" evidence="2">
    <location>
        <begin position="626"/>
        <end position="635"/>
    </location>
</feature>
<feature type="region of interest" description="Disordered" evidence="2">
    <location>
        <begin position="938"/>
        <end position="968"/>
    </location>
</feature>
<dbReference type="VEuPathDB" id="TriTrypDB:BCY84_18534"/>
<feature type="region of interest" description="Disordered" evidence="2">
    <location>
        <begin position="760"/>
        <end position="780"/>
    </location>
</feature>
<organism evidence="3 4">
    <name type="scientific">Trypanosoma cruzi</name>
    <dbReference type="NCBI Taxonomy" id="5693"/>
    <lineage>
        <taxon>Eukaryota</taxon>
        <taxon>Discoba</taxon>
        <taxon>Euglenozoa</taxon>
        <taxon>Kinetoplastea</taxon>
        <taxon>Metakinetoplastina</taxon>
        <taxon>Trypanosomatida</taxon>
        <taxon>Trypanosomatidae</taxon>
        <taxon>Trypanosoma</taxon>
        <taxon>Schizotrypanum</taxon>
    </lineage>
</organism>
<dbReference type="VEuPathDB" id="TriTrypDB:TcCL_NonESM01607"/>
<gene>
    <name evidence="3" type="ORF">C3747_18g357</name>
</gene>
<evidence type="ECO:0000256" key="1">
    <source>
        <dbReference type="SAM" id="Coils"/>
    </source>
</evidence>
<dbReference type="VEuPathDB" id="TriTrypDB:TcCLB.508897.50"/>
<feature type="region of interest" description="Disordered" evidence="2">
    <location>
        <begin position="1065"/>
        <end position="1085"/>
    </location>
</feature>
<proteinExistence type="predicted"/>
<comment type="caution">
    <text evidence="3">The sequence shown here is derived from an EMBL/GenBank/DDBJ whole genome shotgun (WGS) entry which is preliminary data.</text>
</comment>
<dbReference type="Proteomes" id="UP000246078">
    <property type="component" value="Unassembled WGS sequence"/>
</dbReference>
<feature type="coiled-coil region" evidence="1">
    <location>
        <begin position="1302"/>
        <end position="1329"/>
    </location>
</feature>
<feature type="region of interest" description="Disordered" evidence="2">
    <location>
        <begin position="102"/>
        <end position="131"/>
    </location>
</feature>
<dbReference type="VEuPathDB" id="TriTrypDB:Tc_MARK_4717"/>
<keyword evidence="1" id="KW-0175">Coiled coil</keyword>
<feature type="compositionally biased region" description="Basic and acidic residues" evidence="2">
    <location>
        <begin position="237"/>
        <end position="247"/>
    </location>
</feature>
<feature type="compositionally biased region" description="Acidic residues" evidence="2">
    <location>
        <begin position="944"/>
        <end position="953"/>
    </location>
</feature>
<feature type="compositionally biased region" description="Polar residues" evidence="2">
    <location>
        <begin position="117"/>
        <end position="126"/>
    </location>
</feature>
<reference evidence="3 4" key="1">
    <citation type="journal article" date="2018" name="Microb. Genom.">
        <title>Expanding an expanded genome: long-read sequencing of Trypanosoma cruzi.</title>
        <authorList>
            <person name="Berna L."/>
            <person name="Rodriguez M."/>
            <person name="Chiribao M.L."/>
            <person name="Parodi-Talice A."/>
            <person name="Pita S."/>
            <person name="Rijo G."/>
            <person name="Alvarez-Valin F."/>
            <person name="Robello C."/>
        </authorList>
    </citation>
    <scope>NUCLEOTIDE SEQUENCE [LARGE SCALE GENOMIC DNA]</scope>
    <source>
        <strain evidence="3 4">TCC</strain>
    </source>
</reference>
<dbReference type="VEuPathDB" id="TriTrypDB:TcG_00153"/>
<evidence type="ECO:0000313" key="3">
    <source>
        <dbReference type="EMBL" id="PWV17361.1"/>
    </source>
</evidence>
<feature type="compositionally biased region" description="Basic and acidic residues" evidence="2">
    <location>
        <begin position="571"/>
        <end position="581"/>
    </location>
</feature>
<dbReference type="VEuPathDB" id="TriTrypDB:TCSYLVIO_006010"/>
<dbReference type="VEuPathDB" id="TriTrypDB:TcBrA4_0086350"/>
<feature type="compositionally biased region" description="Basic and acidic residues" evidence="2">
    <location>
        <begin position="1183"/>
        <end position="1195"/>
    </location>
</feature>
<evidence type="ECO:0000256" key="2">
    <source>
        <dbReference type="SAM" id="MobiDB-lite"/>
    </source>
</evidence>
<sequence length="1367" mass="153564">MLTALHITLPHRRDHRDSQQHLPNRCLVVNEATCEASLISTEASLKYASGAAHELYESRSRFRFGHVAISPHHGNIFVTQVAPLIYDLCRVFLRPLCSNEPRMESRPLTPTTETTTAAGSDSNGPGISQKGWDTVTARRCRRICKKTWSMSRTVIIYGSHSATERRALFLHLAKATSLALIQETSAMDTETLEKNMCQVSFSLVDLYHAWGVGDALDPNAVMHDSIQLQRLKRKEPRRSLNEPKGMDFVEPTRQTLEDRDSVSTCLLRALQRIDPPRALRTNAEKEDHAVKSTLVLTFIISRNSRCRVGVPRPRNVHSAKSEKLKGWQRDGFPKEARFHLILLPDSTAAAHGKQGAKELGALAGALQACTMWQNEIVSAEEEEEGEEEEDDARTQCANCVTATDGHMDASFSTTTSTPPQFSWVPLRESPLLLYLFESTIYYSHQLLQSLRNLRLSKERRRLFSDRSPSGSSNISTHSQNAARVVSFSTNTSMEKGSWWMSTDTNSTNVIQCIAAGIGQCLLIVCVNSGWDQYYQARSAFLFAQRATNQFAQPYMSSNSKTADVSSIFSTEHGKGNPHKEATPTLTEIQPPQQLRQKQRLHESFLSLEKTGTEVERQLWSSPRRREKTEPRRPQAEDSPVFELAPSEVAVTESEDIVGRDGNDVPSHNLSPPTPSQGIGMNPIQQQVKSKTGLVTKITGPTLSLPERNTSPYPVQQLFRCNQDDPKGAINKVFDESGEENASNSWEQPETARKNQIYPKYSGLCESPSSTKGVNPGPVPEASSTAINDVLQKQGLLLQENERLRALLVTLSSRQADAGREQRESTTLKDVCDITLLESRKAARSSDLDELRTALSITTKKARTLQKTLSRSIDENRKMRRLIHSQMKKCCVEFSRIAQGTPAEQGSNGSTVAEERIYRWEMLLENTVKQILRSVRGDSFVGRDDDNEEREEEKEATRTGNGDRFGSQRLQVKNKESSSLANCGCAHLQDGMQPCSSCNGSHQFINGGADLSLSEKAQGRNCRAFKRDAEVEDAVNSPPYRKIDVQLSQLLHIAYSLFLGESSSANDDDDDHSVSGGNMHKTAEGAEVEGCNRTHCSLSRSVLDILSPHQQGTRAKDGRAKEEEEEEWRLVCKRRPETEVCWRCHSSRRTRCNAAYTKFLEILRFLRSHMTTNGSFASDSYRQGMKEAEEKEEINGRDSASPSRHAHVSSLHSRFREKLADGSPAGASSRDGGTLLLKARQLSDSLQKRTNDRVNEQAAVQYMQSELDKEREWRRQLQDELLRLRLCLSKCESKFDFIDETVKPKLSKDIAQLEQKISERKRQEETVRKRRAMFMSEIQKRLQKVVYENDLTLLPSSSSSFSLSPRRL</sequence>
<dbReference type="VEuPathDB" id="TriTrypDB:TcCL_NonESM01609"/>
<dbReference type="EMBL" id="PRFC01000018">
    <property type="protein sequence ID" value="PWV17361.1"/>
    <property type="molecule type" value="Genomic_DNA"/>
</dbReference>
<dbReference type="VEuPathDB" id="TriTrypDB:C4B63_4g504"/>